<protein>
    <submittedName>
        <fullName evidence="1">Uncharacterized protein</fullName>
    </submittedName>
</protein>
<keyword evidence="2" id="KW-1185">Reference proteome</keyword>
<dbReference type="EMBL" id="CP042436">
    <property type="protein sequence ID" value="QEC64808.1"/>
    <property type="molecule type" value="Genomic_DNA"/>
</dbReference>
<dbReference type="RefSeq" id="WP_147033642.1">
    <property type="nucleotide sequence ID" value="NZ_CP042436.1"/>
</dbReference>
<accession>A0A5B8V0S5</accession>
<evidence type="ECO:0000313" key="1">
    <source>
        <dbReference type="EMBL" id="QEC64808.1"/>
    </source>
</evidence>
<proteinExistence type="predicted"/>
<dbReference type="OrthoDB" id="1336646at2"/>
<name>A0A5B8V0S5_9SPHI</name>
<evidence type="ECO:0000313" key="2">
    <source>
        <dbReference type="Proteomes" id="UP000321479"/>
    </source>
</evidence>
<gene>
    <name evidence="1" type="ORF">FRZ54_20305</name>
</gene>
<reference evidence="1 2" key="1">
    <citation type="journal article" date="2017" name="Curr. Microbiol.">
        <title>Mucilaginibacter ginsenosidivorans sp. nov., Isolated from Soil of Ginseng Field.</title>
        <authorList>
            <person name="Kim M.M."/>
            <person name="Siddiqi M.Z."/>
            <person name="Im W.T."/>
        </authorList>
    </citation>
    <scope>NUCLEOTIDE SEQUENCE [LARGE SCALE GENOMIC DNA]</scope>
    <source>
        <strain evidence="1 2">Gsoil 3017</strain>
    </source>
</reference>
<dbReference type="Proteomes" id="UP000321479">
    <property type="component" value="Chromosome"/>
</dbReference>
<dbReference type="KEGG" id="mgin:FRZ54_20305"/>
<dbReference type="AlphaFoldDB" id="A0A5B8V0S5"/>
<sequence length="226" mass="23635">MANSYGITVALDSYTLGKLQAGNYSLQVFKGAKGNQSTALPTLWFSVTEFSATVSLKWTEQYGAFVDNQTIANGVVVDISSSKAMNLGDLMTLLSDGDTNVTTTGGRDGAITVFSQQSNEWICGMTQSMNGSAPTPICAFPLFGSQADLMEPYETVVLMFASGQVATGTVVEEAISSSVTITLSGAAPSVAVAFDMNLGWNTSGNPYAVVNPLPINLAETLIVPIS</sequence>
<organism evidence="1 2">
    <name type="scientific">Mucilaginibacter ginsenosidivorans</name>
    <dbReference type="NCBI Taxonomy" id="398053"/>
    <lineage>
        <taxon>Bacteria</taxon>
        <taxon>Pseudomonadati</taxon>
        <taxon>Bacteroidota</taxon>
        <taxon>Sphingobacteriia</taxon>
        <taxon>Sphingobacteriales</taxon>
        <taxon>Sphingobacteriaceae</taxon>
        <taxon>Mucilaginibacter</taxon>
    </lineage>
</organism>